<dbReference type="RefSeq" id="WP_253305407.1">
    <property type="nucleotide sequence ID" value="NZ_CP099582.1"/>
</dbReference>
<keyword evidence="2" id="KW-1185">Reference proteome</keyword>
<dbReference type="AlphaFoldDB" id="A0A9E7MZ70"/>
<reference evidence="1" key="1">
    <citation type="journal article" date="1998" name="Int. J. Syst. Bacteriol. 48 Pt">
        <title>Thermococcus guaymasensis sp. nov. and Thermococcus aggregans sp. nov., two novel thermophilic archaea isolated from the Guaymas Basin hydrothermal vent site.</title>
        <authorList>
            <person name="Canganella F."/>
            <person name="Jones W.J."/>
            <person name="Gambacorta A."/>
            <person name="Antranikian G."/>
        </authorList>
    </citation>
    <scope>NUCLEOTIDE SEQUENCE</scope>
    <source>
        <strain evidence="1">TY</strain>
    </source>
</reference>
<evidence type="ECO:0000313" key="1">
    <source>
        <dbReference type="EMBL" id="USS41467.1"/>
    </source>
</evidence>
<accession>A0A9E7MZ70</accession>
<dbReference type="EMBL" id="CP099582">
    <property type="protein sequence ID" value="USS41467.1"/>
    <property type="molecule type" value="Genomic_DNA"/>
</dbReference>
<organism evidence="1 2">
    <name type="scientific">Thermococcus aggregans</name>
    <dbReference type="NCBI Taxonomy" id="110163"/>
    <lineage>
        <taxon>Archaea</taxon>
        <taxon>Methanobacteriati</taxon>
        <taxon>Methanobacteriota</taxon>
        <taxon>Thermococci</taxon>
        <taxon>Thermococcales</taxon>
        <taxon>Thermococcaceae</taxon>
        <taxon>Thermococcus</taxon>
    </lineage>
</organism>
<dbReference type="KEGG" id="tagg:NF865_04650"/>
<protein>
    <recommendedName>
        <fullName evidence="3">S-layer protein C-terminal domain-containing protein</fullName>
    </recommendedName>
</protein>
<gene>
    <name evidence="1" type="ORF">NF865_04650</name>
</gene>
<evidence type="ECO:0000313" key="2">
    <source>
        <dbReference type="Proteomes" id="UP001055732"/>
    </source>
</evidence>
<name>A0A9E7MZ70_THEAG</name>
<sequence length="675" mass="77169">MKKVLALALFLLLTISNFAVGQILIENPQPSLVILGNPYLKYFSLPEGEEYTAYFYVIEDLDIENVTLYYRVNYGEWQTRPTKVANINENEEIYNSIVSRIYNRSAIMRTFYGKATIPAQEAGSVVEFKVVVKDKEGHISESIIGKYFVVNPSGKRVLIVDPSVKEELYLEGAENVEVLINATEEYPVDLSDYQAKLDKVKPFLKHQRFLKRHHWEYLARYYNITIVTPEELPTALKEVQPSVVILSNLWMKRWEIPNIQILIEYLRKNNAGLIATHGTLFDGLVYTGDRLIQTGPAPHIGTFEAYEQGSLATLLGLELLPVIEETKIKAAEKENYAISEIPAMLPFIPSPEPLLVKNMNVIKSVSSLNFSNETYSAFGWQYLLLQESMKFARERIRERKRIEKGKILEFFELQKEIFGYSNPSRGIYAMDFPLVDALRALKFTDDEIWVQIGATIITLTPNRPVLERVRLLSAINQDIVSIDAISKDYLSTIITRGEKHREDGIRSVYISFEIEAGEEQEFLVLKDMAEWASNFEPIETFAPIVQVAVLSNDIDWNIKGQYIKEHFEKLGAMVTRVKPSEFEAYKKNNIIIILGGPKAYEGVGEYVKQVLDEEEQKKIINGKQGIFIKRDVWSKGQIVIVLAGKDRYQTGEKVLTYSKGVNEDYVNLLAEFLTS</sequence>
<dbReference type="Proteomes" id="UP001055732">
    <property type="component" value="Chromosome"/>
</dbReference>
<evidence type="ECO:0008006" key="3">
    <source>
        <dbReference type="Google" id="ProtNLM"/>
    </source>
</evidence>
<reference evidence="1" key="2">
    <citation type="submission" date="2022-06" db="EMBL/GenBank/DDBJ databases">
        <authorList>
            <person name="Park Y.-J."/>
        </authorList>
    </citation>
    <scope>NUCLEOTIDE SEQUENCE</scope>
    <source>
        <strain evidence="1">TY</strain>
    </source>
</reference>
<proteinExistence type="predicted"/>